<accession>A0ABT9Y3V7</accession>
<dbReference type="Pfam" id="PF14354">
    <property type="entry name" value="Lar_restr_allev"/>
    <property type="match status" value="1"/>
</dbReference>
<reference evidence="1 2" key="1">
    <citation type="submission" date="2023-07" db="EMBL/GenBank/DDBJ databases">
        <title>Genomic Encyclopedia of Type Strains, Phase IV (KMG-IV): sequencing the most valuable type-strain genomes for metagenomic binning, comparative biology and taxonomic classification.</title>
        <authorList>
            <person name="Goeker M."/>
        </authorList>
    </citation>
    <scope>NUCLEOTIDE SEQUENCE [LARGE SCALE GENOMIC DNA]</scope>
    <source>
        <strain evidence="1 2">DSM 16980</strain>
    </source>
</reference>
<sequence length="76" mass="8794">MEKLKLCPFCGGKAKKCRHRRSFSNDKEFYYNIECTNLKCGIIMPTYLNVHDAIKAWNRRIDNKKAAQDGNPETAV</sequence>
<organism evidence="1 2">
    <name type="scientific">Pectinatus haikarae</name>
    <dbReference type="NCBI Taxonomy" id="349096"/>
    <lineage>
        <taxon>Bacteria</taxon>
        <taxon>Bacillati</taxon>
        <taxon>Bacillota</taxon>
        <taxon>Negativicutes</taxon>
        <taxon>Selenomonadales</taxon>
        <taxon>Selenomonadaceae</taxon>
        <taxon>Pectinatus</taxon>
    </lineage>
</organism>
<dbReference type="Proteomes" id="UP001239167">
    <property type="component" value="Unassembled WGS sequence"/>
</dbReference>
<comment type="caution">
    <text evidence="1">The sequence shown here is derived from an EMBL/GenBank/DDBJ whole genome shotgun (WGS) entry which is preliminary data.</text>
</comment>
<protein>
    <submittedName>
        <fullName evidence="1">Lar family restriction alleviation protein</fullName>
    </submittedName>
</protein>
<gene>
    <name evidence="1" type="ORF">J2S01_000192</name>
</gene>
<evidence type="ECO:0000313" key="2">
    <source>
        <dbReference type="Proteomes" id="UP001239167"/>
    </source>
</evidence>
<name>A0ABT9Y3V7_9FIRM</name>
<dbReference type="RefSeq" id="WP_307222391.1">
    <property type="nucleotide sequence ID" value="NZ_CP116940.1"/>
</dbReference>
<dbReference type="EMBL" id="JAUSUE010000001">
    <property type="protein sequence ID" value="MDQ0202507.1"/>
    <property type="molecule type" value="Genomic_DNA"/>
</dbReference>
<keyword evidence="2" id="KW-1185">Reference proteome</keyword>
<dbReference type="InterPro" id="IPR019908">
    <property type="entry name" value="Toxin_RalR"/>
</dbReference>
<proteinExistence type="predicted"/>
<evidence type="ECO:0000313" key="1">
    <source>
        <dbReference type="EMBL" id="MDQ0202507.1"/>
    </source>
</evidence>
<dbReference type="NCBIfam" id="TIGR03655">
    <property type="entry name" value="anti_R_Lar"/>
    <property type="match status" value="1"/>
</dbReference>